<dbReference type="Proteomes" id="UP000799291">
    <property type="component" value="Unassembled WGS sequence"/>
</dbReference>
<feature type="region of interest" description="Disordered" evidence="1">
    <location>
        <begin position="346"/>
        <end position="395"/>
    </location>
</feature>
<protein>
    <submittedName>
        <fullName evidence="2">Uncharacterized protein</fullName>
    </submittedName>
</protein>
<evidence type="ECO:0000313" key="3">
    <source>
        <dbReference type="Proteomes" id="UP000799291"/>
    </source>
</evidence>
<feature type="compositionally biased region" description="Polar residues" evidence="1">
    <location>
        <begin position="385"/>
        <end position="395"/>
    </location>
</feature>
<keyword evidence="3" id="KW-1185">Reference proteome</keyword>
<name>A0A6G1J3W0_9PLEO</name>
<gene>
    <name evidence="2" type="ORF">K458DRAFT_403338</name>
</gene>
<proteinExistence type="predicted"/>
<feature type="compositionally biased region" description="Low complexity" evidence="1">
    <location>
        <begin position="356"/>
        <end position="367"/>
    </location>
</feature>
<organism evidence="2 3">
    <name type="scientific">Lentithecium fluviatile CBS 122367</name>
    <dbReference type="NCBI Taxonomy" id="1168545"/>
    <lineage>
        <taxon>Eukaryota</taxon>
        <taxon>Fungi</taxon>
        <taxon>Dikarya</taxon>
        <taxon>Ascomycota</taxon>
        <taxon>Pezizomycotina</taxon>
        <taxon>Dothideomycetes</taxon>
        <taxon>Pleosporomycetidae</taxon>
        <taxon>Pleosporales</taxon>
        <taxon>Massarineae</taxon>
        <taxon>Lentitheciaceae</taxon>
        <taxon>Lentithecium</taxon>
    </lineage>
</organism>
<accession>A0A6G1J3W0</accession>
<dbReference type="AlphaFoldDB" id="A0A6G1J3W0"/>
<evidence type="ECO:0000256" key="1">
    <source>
        <dbReference type="SAM" id="MobiDB-lite"/>
    </source>
</evidence>
<sequence>MGLVSVAIGRSGGPLVGELGEMSFAELVETSCWKRREVSDGMVLDPRLPEWLEWQALGQRLDVETVEGMEYVGDHVEVLVENRVSVTFELLAWEMSCWLTRETSRLPWRCAERGCGACSMEGELVEAWLYVVVKLVRWEGGFLYGGVERVYFGGLGEGMLLKECIECVRVGVDRVVGRYSDGVRDERETWDEVYDLVNGRGGTGGAWVCQGSFRGVFPCGKDYWWSGVSDAVLGEEDEIESSSPGLSPNYVGPTFSGTAPFLSPENNLTIAPEKALVENSLRPTAFGSDIISVHTRVLSEQSETLAQHSQSGLDDFLNYYTEPISTNNSNFADLWNGDNNTAWLSPYSSQTPSTHPLEPSPEVSSPSAVQNSIAPTPATFGRTGSRFSVISPPDSNSLRIDRITPRLVCPHCPEAFSRSPDLE</sequence>
<evidence type="ECO:0000313" key="2">
    <source>
        <dbReference type="EMBL" id="KAF2685098.1"/>
    </source>
</evidence>
<reference evidence="2" key="1">
    <citation type="journal article" date="2020" name="Stud. Mycol.">
        <title>101 Dothideomycetes genomes: a test case for predicting lifestyles and emergence of pathogens.</title>
        <authorList>
            <person name="Haridas S."/>
            <person name="Albert R."/>
            <person name="Binder M."/>
            <person name="Bloem J."/>
            <person name="Labutti K."/>
            <person name="Salamov A."/>
            <person name="Andreopoulos B."/>
            <person name="Baker S."/>
            <person name="Barry K."/>
            <person name="Bills G."/>
            <person name="Bluhm B."/>
            <person name="Cannon C."/>
            <person name="Castanera R."/>
            <person name="Culley D."/>
            <person name="Daum C."/>
            <person name="Ezra D."/>
            <person name="Gonzalez J."/>
            <person name="Henrissat B."/>
            <person name="Kuo A."/>
            <person name="Liang C."/>
            <person name="Lipzen A."/>
            <person name="Lutzoni F."/>
            <person name="Magnuson J."/>
            <person name="Mondo S."/>
            <person name="Nolan M."/>
            <person name="Ohm R."/>
            <person name="Pangilinan J."/>
            <person name="Park H.-J."/>
            <person name="Ramirez L."/>
            <person name="Alfaro M."/>
            <person name="Sun H."/>
            <person name="Tritt A."/>
            <person name="Yoshinaga Y."/>
            <person name="Zwiers L.-H."/>
            <person name="Turgeon B."/>
            <person name="Goodwin S."/>
            <person name="Spatafora J."/>
            <person name="Crous P."/>
            <person name="Grigoriev I."/>
        </authorList>
    </citation>
    <scope>NUCLEOTIDE SEQUENCE</scope>
    <source>
        <strain evidence="2">CBS 122367</strain>
    </source>
</reference>
<dbReference type="EMBL" id="MU005579">
    <property type="protein sequence ID" value="KAF2685098.1"/>
    <property type="molecule type" value="Genomic_DNA"/>
</dbReference>